<organism evidence="1 2">
    <name type="scientific">Streblomastix strix</name>
    <dbReference type="NCBI Taxonomy" id="222440"/>
    <lineage>
        <taxon>Eukaryota</taxon>
        <taxon>Metamonada</taxon>
        <taxon>Preaxostyla</taxon>
        <taxon>Oxymonadida</taxon>
        <taxon>Streblomastigidae</taxon>
        <taxon>Streblomastix</taxon>
    </lineage>
</organism>
<sequence>MPPPNSGPRDQPPPGQGLYAQRNAAIPQSTIFPPALNAEQEIQRIPNVLKKETIKDHMRKWMLKVFDLIPVSKDDEGQQWPGFCPGVPHATDWRKSKQQGQIPSMNDIRAFWREHNFDLRVAQDTKIGPYHPIVRSQDMTLLTEEVNQENDQDQGVIQDQETIKVREKLELMSIGAKMNLKPETNQEAEAEGLTEEGSIAIMEGDRTIKIETYRIRRYIERHRSITDAQNKSSARLRIQQTGTCLTYMLT</sequence>
<accession>A0A5J4TT25</accession>
<evidence type="ECO:0000313" key="2">
    <source>
        <dbReference type="Proteomes" id="UP000324800"/>
    </source>
</evidence>
<dbReference type="EMBL" id="SNRW01026661">
    <property type="protein sequence ID" value="KAA6360641.1"/>
    <property type="molecule type" value="Genomic_DNA"/>
</dbReference>
<evidence type="ECO:0000313" key="1">
    <source>
        <dbReference type="EMBL" id="KAA6360641.1"/>
    </source>
</evidence>
<protein>
    <submittedName>
        <fullName evidence="1">Uncharacterized protein</fullName>
    </submittedName>
</protein>
<dbReference type="AlphaFoldDB" id="A0A5J4TT25"/>
<reference evidence="1 2" key="1">
    <citation type="submission" date="2019-03" db="EMBL/GenBank/DDBJ databases">
        <title>Single cell metagenomics reveals metabolic interactions within the superorganism composed of flagellate Streblomastix strix and complex community of Bacteroidetes bacteria on its surface.</title>
        <authorList>
            <person name="Treitli S.C."/>
            <person name="Kolisko M."/>
            <person name="Husnik F."/>
            <person name="Keeling P."/>
            <person name="Hampl V."/>
        </authorList>
    </citation>
    <scope>NUCLEOTIDE SEQUENCE [LARGE SCALE GENOMIC DNA]</scope>
    <source>
        <strain evidence="1">ST1C</strain>
    </source>
</reference>
<name>A0A5J4TT25_9EUKA</name>
<comment type="caution">
    <text evidence="1">The sequence shown here is derived from an EMBL/GenBank/DDBJ whole genome shotgun (WGS) entry which is preliminary data.</text>
</comment>
<gene>
    <name evidence="1" type="ORF">EZS28_043833</name>
</gene>
<dbReference type="Proteomes" id="UP000324800">
    <property type="component" value="Unassembled WGS sequence"/>
</dbReference>
<proteinExistence type="predicted"/>